<dbReference type="PANTHER" id="PTHR11060">
    <property type="entry name" value="PROTEIN MEMO1"/>
    <property type="match status" value="1"/>
</dbReference>
<keyword evidence="4" id="KW-1185">Reference proteome</keyword>
<sequence>MSTRHPIAAGRFYPADVEQLKKELHAWLMTVSSSAGSVPDGHAHDAGSRLLGLMLPHAGYVYCGRIIGGTLASSWKNSTAGASLPQRLFVLCPNHTGQGKPLGVWAEGQWMTPLGPVQVDEELAQTLIQAPGGFLPDELCHLGEHSIEVLLPFLQSLPLAAGKDGSTAMHRTIVPVCVGTRRPDVLRSAGLALAQIVEDYRASGEDVGFIVSSDMNHYQNQEQTLHKDAQALAQALACDPEALLAVVDREGITMCGAGPLALALFAVRSLGNPWAELCLYDTSAAASGDTSRVVGYAGLRFGLA</sequence>
<dbReference type="EMBL" id="JACHGO010000011">
    <property type="protein sequence ID" value="MBB5144701.1"/>
    <property type="molecule type" value="Genomic_DNA"/>
</dbReference>
<dbReference type="HAMAP" id="MF_00055">
    <property type="entry name" value="MEMO1"/>
    <property type="match status" value="1"/>
</dbReference>
<dbReference type="CDD" id="cd07361">
    <property type="entry name" value="MEMO_like"/>
    <property type="match status" value="1"/>
</dbReference>
<dbReference type="PANTHER" id="PTHR11060:SF0">
    <property type="entry name" value="PROTEIN MEMO1"/>
    <property type="match status" value="1"/>
</dbReference>
<dbReference type="InterPro" id="IPR002737">
    <property type="entry name" value="MEMO1_fam"/>
</dbReference>
<reference evidence="3 4" key="1">
    <citation type="submission" date="2020-08" db="EMBL/GenBank/DDBJ databases">
        <title>Genomic Encyclopedia of Type Strains, Phase IV (KMG-IV): sequencing the most valuable type-strain genomes for metagenomic binning, comparative biology and taxonomic classification.</title>
        <authorList>
            <person name="Goeker M."/>
        </authorList>
    </citation>
    <scope>NUCLEOTIDE SEQUENCE [LARGE SCALE GENOMIC DNA]</scope>
    <source>
        <strain evidence="3 4">DSM 11275</strain>
    </source>
</reference>
<protein>
    <recommendedName>
        <fullName evidence="2">MEMO1 family protein HNQ38_002819</fullName>
    </recommendedName>
</protein>
<evidence type="ECO:0000313" key="4">
    <source>
        <dbReference type="Proteomes" id="UP000539075"/>
    </source>
</evidence>
<name>A0A7W8C386_9BACT</name>
<evidence type="ECO:0000256" key="2">
    <source>
        <dbReference type="HAMAP-Rule" id="MF_00055"/>
    </source>
</evidence>
<dbReference type="AlphaFoldDB" id="A0A7W8C386"/>
<organism evidence="3 4">
    <name type="scientific">Desulfovibrio intestinalis</name>
    <dbReference type="NCBI Taxonomy" id="58621"/>
    <lineage>
        <taxon>Bacteria</taxon>
        <taxon>Pseudomonadati</taxon>
        <taxon>Thermodesulfobacteriota</taxon>
        <taxon>Desulfovibrionia</taxon>
        <taxon>Desulfovibrionales</taxon>
        <taxon>Desulfovibrionaceae</taxon>
        <taxon>Desulfovibrio</taxon>
    </lineage>
</organism>
<proteinExistence type="inferred from homology"/>
<dbReference type="RefSeq" id="WP_183722240.1">
    <property type="nucleotide sequence ID" value="NZ_JACHGO010000011.1"/>
</dbReference>
<comment type="similarity">
    <text evidence="1 2">Belongs to the MEMO1 family.</text>
</comment>
<dbReference type="NCBIfam" id="TIGR04336">
    <property type="entry name" value="AmmeMemoSam_B"/>
    <property type="match status" value="1"/>
</dbReference>
<accession>A0A7W8C386</accession>
<evidence type="ECO:0000256" key="1">
    <source>
        <dbReference type="ARBA" id="ARBA00006315"/>
    </source>
</evidence>
<gene>
    <name evidence="3" type="ORF">HNQ38_002819</name>
</gene>
<dbReference type="Proteomes" id="UP000539075">
    <property type="component" value="Unassembled WGS sequence"/>
</dbReference>
<evidence type="ECO:0000313" key="3">
    <source>
        <dbReference type="EMBL" id="MBB5144701.1"/>
    </source>
</evidence>
<dbReference type="Gene3D" id="3.40.830.10">
    <property type="entry name" value="LigB-like"/>
    <property type="match status" value="1"/>
</dbReference>
<comment type="caution">
    <text evidence="3">The sequence shown here is derived from an EMBL/GenBank/DDBJ whole genome shotgun (WGS) entry which is preliminary data.</text>
</comment>
<dbReference type="Pfam" id="PF01875">
    <property type="entry name" value="Memo"/>
    <property type="match status" value="1"/>
</dbReference>